<dbReference type="InterPro" id="IPR051531">
    <property type="entry name" value="N-acetyltransferase"/>
</dbReference>
<dbReference type="PANTHER" id="PTHR43792">
    <property type="entry name" value="GNAT FAMILY, PUTATIVE (AFU_ORTHOLOGUE AFUA_3G00765)-RELATED-RELATED"/>
    <property type="match status" value="1"/>
</dbReference>
<dbReference type="InterPro" id="IPR000182">
    <property type="entry name" value="GNAT_dom"/>
</dbReference>
<organism evidence="2 3">
    <name type="scientific">Rhodocytophaga rosea</name>
    <dbReference type="NCBI Taxonomy" id="2704465"/>
    <lineage>
        <taxon>Bacteria</taxon>
        <taxon>Pseudomonadati</taxon>
        <taxon>Bacteroidota</taxon>
        <taxon>Cytophagia</taxon>
        <taxon>Cytophagales</taxon>
        <taxon>Rhodocytophagaceae</taxon>
        <taxon>Rhodocytophaga</taxon>
    </lineage>
</organism>
<protein>
    <submittedName>
        <fullName evidence="2">GNAT family N-acetyltransferase</fullName>
    </submittedName>
</protein>
<gene>
    <name evidence="2" type="ORF">GXP67_33625</name>
</gene>
<reference evidence="2 3" key="1">
    <citation type="submission" date="2020-01" db="EMBL/GenBank/DDBJ databases">
        <authorList>
            <person name="Kim M.K."/>
        </authorList>
    </citation>
    <scope>NUCLEOTIDE SEQUENCE [LARGE SCALE GENOMIC DNA]</scope>
    <source>
        <strain evidence="2 3">172606-1</strain>
    </source>
</reference>
<dbReference type="Proteomes" id="UP000480178">
    <property type="component" value="Chromosome"/>
</dbReference>
<feature type="domain" description="N-acetyltransferase" evidence="1">
    <location>
        <begin position="19"/>
        <end position="168"/>
    </location>
</feature>
<dbReference type="RefSeq" id="WP_162447183.1">
    <property type="nucleotide sequence ID" value="NZ_CP048222.1"/>
</dbReference>
<dbReference type="SUPFAM" id="SSF55729">
    <property type="entry name" value="Acyl-CoA N-acyltransferases (Nat)"/>
    <property type="match status" value="1"/>
</dbReference>
<keyword evidence="3" id="KW-1185">Reference proteome</keyword>
<keyword evidence="2" id="KW-0808">Transferase</keyword>
<accession>A0A6C0GTV3</accession>
<dbReference type="PANTHER" id="PTHR43792:SF1">
    <property type="entry name" value="N-ACETYLTRANSFERASE DOMAIN-CONTAINING PROTEIN"/>
    <property type="match status" value="1"/>
</dbReference>
<dbReference type="InterPro" id="IPR016181">
    <property type="entry name" value="Acyl_CoA_acyltransferase"/>
</dbReference>
<sequence length="263" mass="30140">MENLNFRPSIGMLTMQYADAIQHLASDPEIAITTRVPHPYPEDGARSFIDMYAQEQKEGKVWNNVILNNNMFVGLCGLINIIPADKAEIGYWIGKPYWGRGFASFGVKMTLERAFQSLGLQLIYATILDFNKASMHVLEKNGFIFQRTQPHDNPKWNQDALLHVYELTKAQWMEHKYGKYLNDLHPDLKPILEAEIAPGNEVSSASVGWPKPDSILVSMKKPFILKHEKYSANVEYNELNDPHYWKAEYATLDPVHLIVCPFE</sequence>
<dbReference type="AlphaFoldDB" id="A0A6C0GTV3"/>
<dbReference type="PROSITE" id="PS51186">
    <property type="entry name" value="GNAT"/>
    <property type="match status" value="1"/>
</dbReference>
<dbReference type="KEGG" id="rhoz:GXP67_33625"/>
<evidence type="ECO:0000313" key="3">
    <source>
        <dbReference type="Proteomes" id="UP000480178"/>
    </source>
</evidence>
<dbReference type="EMBL" id="CP048222">
    <property type="protein sequence ID" value="QHT71244.1"/>
    <property type="molecule type" value="Genomic_DNA"/>
</dbReference>
<dbReference type="Gene3D" id="3.40.630.30">
    <property type="match status" value="1"/>
</dbReference>
<proteinExistence type="predicted"/>
<name>A0A6C0GTV3_9BACT</name>
<dbReference type="GO" id="GO:0016747">
    <property type="term" value="F:acyltransferase activity, transferring groups other than amino-acyl groups"/>
    <property type="evidence" value="ECO:0007669"/>
    <property type="project" value="InterPro"/>
</dbReference>
<evidence type="ECO:0000259" key="1">
    <source>
        <dbReference type="PROSITE" id="PS51186"/>
    </source>
</evidence>
<dbReference type="Pfam" id="PF13302">
    <property type="entry name" value="Acetyltransf_3"/>
    <property type="match status" value="1"/>
</dbReference>
<evidence type="ECO:0000313" key="2">
    <source>
        <dbReference type="EMBL" id="QHT71244.1"/>
    </source>
</evidence>